<dbReference type="InterPro" id="IPR050423">
    <property type="entry name" value="UPF0337_stress_rsp"/>
</dbReference>
<dbReference type="OrthoDB" id="5295641at2"/>
<dbReference type="EMBL" id="CP020946">
    <property type="protein sequence ID" value="ASD62572.1"/>
    <property type="molecule type" value="Genomic_DNA"/>
</dbReference>
<proteinExistence type="inferred from homology"/>
<gene>
    <name evidence="3" type="ORF">B9G79_02795</name>
</gene>
<protein>
    <recommendedName>
        <fullName evidence="2">CsbD-like domain-containing protein</fullName>
    </recommendedName>
</protein>
<dbReference type="InterPro" id="IPR036629">
    <property type="entry name" value="YjbJ_sf"/>
</dbReference>
<dbReference type="Proteomes" id="UP000197003">
    <property type="component" value="Chromosome"/>
</dbReference>
<dbReference type="PANTHER" id="PTHR34977:SF1">
    <property type="entry name" value="UPF0337 PROTEIN YJBJ"/>
    <property type="match status" value="1"/>
</dbReference>
<feature type="domain" description="CsbD-like" evidence="2">
    <location>
        <begin position="4"/>
        <end position="56"/>
    </location>
</feature>
<name>A0A1Z3N524_BDEBC</name>
<dbReference type="SUPFAM" id="SSF69047">
    <property type="entry name" value="Hypothetical protein YjbJ"/>
    <property type="match status" value="1"/>
</dbReference>
<comment type="similarity">
    <text evidence="1">Belongs to the UPF0337 (CsbD) family.</text>
</comment>
<reference evidence="3 4" key="1">
    <citation type="submission" date="2017-04" db="EMBL/GenBank/DDBJ databases">
        <title>Whole genome sequence of Bdellovibrio bacteriovorus strain SSB218315.</title>
        <authorList>
            <person name="Oyedara O."/>
            <person name="Rodriguez-Perez M.A."/>
        </authorList>
    </citation>
    <scope>NUCLEOTIDE SEQUENCE [LARGE SCALE GENOMIC DNA]</scope>
    <source>
        <strain evidence="3 4">SSB218315</strain>
    </source>
</reference>
<dbReference type="AlphaFoldDB" id="A0A1Z3N524"/>
<evidence type="ECO:0000313" key="4">
    <source>
        <dbReference type="Proteomes" id="UP000197003"/>
    </source>
</evidence>
<dbReference type="InterPro" id="IPR008462">
    <property type="entry name" value="CsbD"/>
</dbReference>
<dbReference type="PANTHER" id="PTHR34977">
    <property type="entry name" value="UPF0337 PROTEIN YJBJ"/>
    <property type="match status" value="1"/>
</dbReference>
<dbReference type="Pfam" id="PF05532">
    <property type="entry name" value="CsbD"/>
    <property type="match status" value="1"/>
</dbReference>
<dbReference type="Gene3D" id="1.10.1470.10">
    <property type="entry name" value="YjbJ"/>
    <property type="match status" value="1"/>
</dbReference>
<evidence type="ECO:0000256" key="1">
    <source>
        <dbReference type="ARBA" id="ARBA00009129"/>
    </source>
</evidence>
<sequence length="93" mass="10430">MNKDIFQGKIKEISGELRKKWGALTDDDIQKTKGNMEALSGLVQQKIGLSKEEASKQVSEFMTNMDRKFEGKAESAADKVNSKIDDIKNKLSH</sequence>
<dbReference type="RefSeq" id="WP_088564203.1">
    <property type="nucleotide sequence ID" value="NZ_CP020946.1"/>
</dbReference>
<organism evidence="3 4">
    <name type="scientific">Bdellovibrio bacteriovorus</name>
    <dbReference type="NCBI Taxonomy" id="959"/>
    <lineage>
        <taxon>Bacteria</taxon>
        <taxon>Pseudomonadati</taxon>
        <taxon>Bdellovibrionota</taxon>
        <taxon>Bdellovibrionia</taxon>
        <taxon>Bdellovibrionales</taxon>
        <taxon>Pseudobdellovibrionaceae</taxon>
        <taxon>Bdellovibrio</taxon>
    </lineage>
</organism>
<evidence type="ECO:0000259" key="2">
    <source>
        <dbReference type="Pfam" id="PF05532"/>
    </source>
</evidence>
<evidence type="ECO:0000313" key="3">
    <source>
        <dbReference type="EMBL" id="ASD62572.1"/>
    </source>
</evidence>
<accession>A0A1Z3N524</accession>